<organism evidence="3 4">
    <name type="scientific">Hymenobacter segetis</name>
    <dbReference type="NCBI Taxonomy" id="2025509"/>
    <lineage>
        <taxon>Bacteria</taxon>
        <taxon>Pseudomonadati</taxon>
        <taxon>Bacteroidota</taxon>
        <taxon>Cytophagia</taxon>
        <taxon>Cytophagales</taxon>
        <taxon>Hymenobacteraceae</taxon>
        <taxon>Hymenobacter</taxon>
    </lineage>
</organism>
<keyword evidence="2" id="KW-1133">Transmembrane helix</keyword>
<keyword evidence="2" id="KW-0472">Membrane</keyword>
<evidence type="ECO:0000313" key="4">
    <source>
        <dbReference type="Proteomes" id="UP001479606"/>
    </source>
</evidence>
<feature type="region of interest" description="Disordered" evidence="1">
    <location>
        <begin position="68"/>
        <end position="99"/>
    </location>
</feature>
<evidence type="ECO:0000256" key="2">
    <source>
        <dbReference type="SAM" id="Phobius"/>
    </source>
</evidence>
<dbReference type="RefSeq" id="WP_342298926.1">
    <property type="nucleotide sequence ID" value="NZ_JBCEVZ010000032.1"/>
</dbReference>
<keyword evidence="4" id="KW-1185">Reference proteome</keyword>
<evidence type="ECO:0000256" key="1">
    <source>
        <dbReference type="SAM" id="MobiDB-lite"/>
    </source>
</evidence>
<accession>A0ABU9LZ30</accession>
<sequence length="195" mass="20077">MVLGLAGYAVAPAELTSEGRAVVAWDAFASGWLLLLWPIMLTADAGLTRVAGGHGVVWLRAAGPVQQPGGGGATAEHRHDAHAAGRHAGTARGPGRGRRGGGLAAVAPVFALRYAHLYYDKPPAPGGLTIPDGSPPPRYLDFAYFAFVIGMTAQTADVSIYDPTIRATVLVHGLLVFAFNTAVVALSISGLMGVL</sequence>
<gene>
    <name evidence="3" type="ORF">AAFH49_13555</name>
</gene>
<dbReference type="EMBL" id="JBCEVZ010000032">
    <property type="protein sequence ID" value="MEL5995240.1"/>
    <property type="molecule type" value="Genomic_DNA"/>
</dbReference>
<feature type="transmembrane region" description="Helical" evidence="2">
    <location>
        <begin position="173"/>
        <end position="194"/>
    </location>
</feature>
<feature type="transmembrane region" description="Helical" evidence="2">
    <location>
        <begin position="101"/>
        <end position="119"/>
    </location>
</feature>
<protein>
    <submittedName>
        <fullName evidence="3">DUF1345 domain-containing protein</fullName>
    </submittedName>
</protein>
<name>A0ABU9LZ30_9BACT</name>
<dbReference type="Pfam" id="PF07077">
    <property type="entry name" value="DUF1345"/>
    <property type="match status" value="1"/>
</dbReference>
<reference evidence="3 4" key="1">
    <citation type="journal article" date="2018" name="Arch. Microbiol.">
        <title>Hymenobacter segetis sp. nov., isolated from soil.</title>
        <authorList>
            <person name="Ten L.N."/>
            <person name="Lim S.J."/>
            <person name="Kim B.O."/>
            <person name="Kang I.K."/>
            <person name="Jung H.Y."/>
        </authorList>
    </citation>
    <scope>NUCLEOTIDE SEQUENCE [LARGE SCALE GENOMIC DNA]</scope>
    <source>
        <strain evidence="3 4">S7-3-11</strain>
    </source>
</reference>
<dbReference type="InterPro" id="IPR009781">
    <property type="entry name" value="DUF1345"/>
</dbReference>
<dbReference type="Proteomes" id="UP001479606">
    <property type="component" value="Unassembled WGS sequence"/>
</dbReference>
<proteinExistence type="predicted"/>
<keyword evidence="2" id="KW-0812">Transmembrane</keyword>
<feature type="transmembrane region" description="Helical" evidence="2">
    <location>
        <begin position="22"/>
        <end position="41"/>
    </location>
</feature>
<feature type="transmembrane region" description="Helical" evidence="2">
    <location>
        <begin position="139"/>
        <end position="161"/>
    </location>
</feature>
<evidence type="ECO:0000313" key="3">
    <source>
        <dbReference type="EMBL" id="MEL5995240.1"/>
    </source>
</evidence>
<comment type="caution">
    <text evidence="3">The sequence shown here is derived from an EMBL/GenBank/DDBJ whole genome shotgun (WGS) entry which is preliminary data.</text>
</comment>